<dbReference type="CDD" id="cd06558">
    <property type="entry name" value="crotonase-like"/>
    <property type="match status" value="1"/>
</dbReference>
<dbReference type="PANTHER" id="PTHR23309:SF51">
    <property type="entry name" value="3-HYDROXYACYL-COA DEHYDROGENASE-RELATED"/>
    <property type="match status" value="1"/>
</dbReference>
<sequence>MTTDNYSVQGGTAVITLNNPPVNAMGHAVRQELAAQLEAAWADAQVQAIVITGAGKLFCGGADVKAFNTPASRAEPSSRTIVKQIEASTKPVIAAIHGNALGLGLEFAMGCHYRIAQRDAKLGLPEVKLGLLPGGGGTQRLPRLAGVEAALRMIVEGNPVGADEALAIGLVDEVAAGELLPAALDFAARVSGRSEHPVASRRQAAAPAEAGWFETQREKLAKAKRGLPAPLECLACIEAAVSMPFDEGMQFERQRFDVLVNGTESKALRHLFLAERAAAKIPDLPADTPVAPVRSVAVIGAGTMGGGIAMSFANAGIPVTLVEARQEALDRGLATIRKNYDGTVAKGKLAREEADARIARIVPTLDFGQVAGADLVIEAVFEDMDVKKELFRKLDALSKADAILATNTSRLDVNEIAATTTRPGSVIGLHFFSPANVMRLVEVVRGQATAPGVIASSMAMARQIGKLPVLVGVCDGFVGNRMVAQYAREAEFLLEEGALPQQVDGALQKFGLAMGRFAMSDLAGLDISWSSRKRQAATRPAHLRYSKVADRLCELGRFGQKTGAGFYRYEAGSRTPVPDTVVSQIIEECAREAGIQRRAITDEEIVERCIYALVNEGAKVLQEGIAQRASDIDLIYVNGYGFPAWRGGPMFYADTVGLATVYQRICQFHAQHGAFWTPAPLLKKLAEEGSSFKELGNAPRNA</sequence>
<evidence type="ECO:0000256" key="4">
    <source>
        <dbReference type="ARBA" id="ARBA00022963"/>
    </source>
</evidence>
<comment type="catalytic activity">
    <reaction evidence="12">
        <text>a (3S)-3-hydroxyacyl-CoA + NAD(+) = a 3-oxoacyl-CoA + NADH + H(+)</text>
        <dbReference type="Rhea" id="RHEA:22432"/>
        <dbReference type="ChEBI" id="CHEBI:15378"/>
        <dbReference type="ChEBI" id="CHEBI:57318"/>
        <dbReference type="ChEBI" id="CHEBI:57540"/>
        <dbReference type="ChEBI" id="CHEBI:57945"/>
        <dbReference type="ChEBI" id="CHEBI:90726"/>
        <dbReference type="EC" id="1.1.1.35"/>
    </reaction>
</comment>
<evidence type="ECO:0000259" key="13">
    <source>
        <dbReference type="Pfam" id="PF00725"/>
    </source>
</evidence>
<dbReference type="RefSeq" id="WP_377481294.1">
    <property type="nucleotide sequence ID" value="NZ_JBHLTN010000012.1"/>
</dbReference>
<organism evidence="15 16">
    <name type="scientific">Ottowia pentelensis</name>
    <dbReference type="NCBI Taxonomy" id="511108"/>
    <lineage>
        <taxon>Bacteria</taxon>
        <taxon>Pseudomonadati</taxon>
        <taxon>Pseudomonadota</taxon>
        <taxon>Betaproteobacteria</taxon>
        <taxon>Burkholderiales</taxon>
        <taxon>Comamonadaceae</taxon>
        <taxon>Ottowia</taxon>
    </lineage>
</organism>
<dbReference type="Proteomes" id="UP001589834">
    <property type="component" value="Unassembled WGS sequence"/>
</dbReference>
<dbReference type="InterPro" id="IPR036291">
    <property type="entry name" value="NAD(P)-bd_dom_sf"/>
</dbReference>
<keyword evidence="7" id="KW-0443">Lipid metabolism</keyword>
<evidence type="ECO:0000313" key="16">
    <source>
        <dbReference type="Proteomes" id="UP001589834"/>
    </source>
</evidence>
<keyword evidence="4" id="KW-0442">Lipid degradation</keyword>
<keyword evidence="16" id="KW-1185">Reference proteome</keyword>
<evidence type="ECO:0000259" key="14">
    <source>
        <dbReference type="Pfam" id="PF02737"/>
    </source>
</evidence>
<comment type="pathway">
    <text evidence="2">Lipid metabolism; fatty acid beta-oxidation.</text>
</comment>
<dbReference type="SUPFAM" id="SSF51735">
    <property type="entry name" value="NAD(P)-binding Rossmann-fold domains"/>
    <property type="match status" value="1"/>
</dbReference>
<keyword evidence="10" id="KW-0456">Lyase</keyword>
<dbReference type="Pfam" id="PF00725">
    <property type="entry name" value="3HCDH"/>
    <property type="match status" value="2"/>
</dbReference>
<dbReference type="Gene3D" id="3.90.226.10">
    <property type="entry name" value="2-enoyl-CoA Hydratase, Chain A, domain 1"/>
    <property type="match status" value="1"/>
</dbReference>
<feature type="domain" description="3-hydroxyacyl-CoA dehydrogenase C-terminal" evidence="13">
    <location>
        <begin position="605"/>
        <end position="690"/>
    </location>
</feature>
<dbReference type="SUPFAM" id="SSF48179">
    <property type="entry name" value="6-phosphogluconate dehydrogenase C-terminal domain-like"/>
    <property type="match status" value="2"/>
</dbReference>
<dbReference type="Pfam" id="PF00378">
    <property type="entry name" value="ECH_1"/>
    <property type="match status" value="1"/>
</dbReference>
<evidence type="ECO:0000256" key="9">
    <source>
        <dbReference type="ARBA" id="ARBA00023235"/>
    </source>
</evidence>
<keyword evidence="6" id="KW-0520">NAD</keyword>
<evidence type="ECO:0000256" key="5">
    <source>
        <dbReference type="ARBA" id="ARBA00023002"/>
    </source>
</evidence>
<evidence type="ECO:0000256" key="2">
    <source>
        <dbReference type="ARBA" id="ARBA00005005"/>
    </source>
</evidence>
<evidence type="ECO:0000313" key="15">
    <source>
        <dbReference type="EMBL" id="MFC0592218.1"/>
    </source>
</evidence>
<evidence type="ECO:0000256" key="8">
    <source>
        <dbReference type="ARBA" id="ARBA00023140"/>
    </source>
</evidence>
<feature type="domain" description="3-hydroxyacyl-CoA dehydrogenase C-terminal" evidence="13">
    <location>
        <begin position="476"/>
        <end position="569"/>
    </location>
</feature>
<feature type="domain" description="3-hydroxyacyl-CoA dehydrogenase NAD binding" evidence="14">
    <location>
        <begin position="295"/>
        <end position="472"/>
    </location>
</feature>
<dbReference type="InterPro" id="IPR008927">
    <property type="entry name" value="6-PGluconate_DH-like_C_sf"/>
</dbReference>
<protein>
    <submittedName>
        <fullName evidence="15">3-hydroxyacyl-CoA dehydrogenase NAD-binding domain-containing protein</fullName>
    </submittedName>
</protein>
<keyword evidence="9" id="KW-0413">Isomerase</keyword>
<evidence type="ECO:0000256" key="7">
    <source>
        <dbReference type="ARBA" id="ARBA00023098"/>
    </source>
</evidence>
<evidence type="ECO:0000256" key="3">
    <source>
        <dbReference type="ARBA" id="ARBA00022832"/>
    </source>
</evidence>
<keyword evidence="8" id="KW-0576">Peroxisome</keyword>
<evidence type="ECO:0000256" key="6">
    <source>
        <dbReference type="ARBA" id="ARBA00023027"/>
    </source>
</evidence>
<dbReference type="InterPro" id="IPR029045">
    <property type="entry name" value="ClpP/crotonase-like_dom_sf"/>
</dbReference>
<dbReference type="InterPro" id="IPR001753">
    <property type="entry name" value="Enoyl-CoA_hydra/iso"/>
</dbReference>
<gene>
    <name evidence="15" type="ORF">ACFFGG_06580</name>
</gene>
<name>A0ABV6PQT9_9BURK</name>
<dbReference type="InterPro" id="IPR006108">
    <property type="entry name" value="3HC_DH_C"/>
</dbReference>
<keyword evidence="5" id="KW-0560">Oxidoreductase</keyword>
<comment type="caution">
    <text evidence="15">The sequence shown here is derived from an EMBL/GenBank/DDBJ whole genome shotgun (WGS) entry which is preliminary data.</text>
</comment>
<proteinExistence type="predicted"/>
<evidence type="ECO:0000256" key="10">
    <source>
        <dbReference type="ARBA" id="ARBA00023239"/>
    </source>
</evidence>
<dbReference type="InterPro" id="IPR006176">
    <property type="entry name" value="3-OHacyl-CoA_DH_NAD-bd"/>
</dbReference>
<evidence type="ECO:0000256" key="12">
    <source>
        <dbReference type="ARBA" id="ARBA00049556"/>
    </source>
</evidence>
<evidence type="ECO:0000256" key="11">
    <source>
        <dbReference type="ARBA" id="ARBA00023268"/>
    </source>
</evidence>
<dbReference type="EMBL" id="JBHLTN010000012">
    <property type="protein sequence ID" value="MFC0592218.1"/>
    <property type="molecule type" value="Genomic_DNA"/>
</dbReference>
<evidence type="ECO:0000256" key="1">
    <source>
        <dbReference type="ARBA" id="ARBA00004275"/>
    </source>
</evidence>
<dbReference type="Gene3D" id="3.40.50.720">
    <property type="entry name" value="NAD(P)-binding Rossmann-like Domain"/>
    <property type="match status" value="1"/>
</dbReference>
<dbReference type="SUPFAM" id="SSF52096">
    <property type="entry name" value="ClpP/crotonase"/>
    <property type="match status" value="1"/>
</dbReference>
<accession>A0ABV6PQT9</accession>
<dbReference type="PANTHER" id="PTHR23309">
    <property type="entry name" value="3-HYDROXYACYL-COA DEHYROGENASE"/>
    <property type="match status" value="1"/>
</dbReference>
<reference evidence="15 16" key="1">
    <citation type="submission" date="2024-09" db="EMBL/GenBank/DDBJ databases">
        <authorList>
            <person name="Sun Q."/>
            <person name="Mori K."/>
        </authorList>
    </citation>
    <scope>NUCLEOTIDE SEQUENCE [LARGE SCALE GENOMIC DNA]</scope>
    <source>
        <strain evidence="15 16">NCAIM B.02336</strain>
    </source>
</reference>
<keyword evidence="11" id="KW-0511">Multifunctional enzyme</keyword>
<keyword evidence="3" id="KW-0276">Fatty acid metabolism</keyword>
<comment type="subcellular location">
    <subcellularLocation>
        <location evidence="1">Peroxisome</location>
    </subcellularLocation>
</comment>
<dbReference type="Gene3D" id="1.10.1040.50">
    <property type="match status" value="1"/>
</dbReference>
<dbReference type="Pfam" id="PF02737">
    <property type="entry name" value="3HCDH_N"/>
    <property type="match status" value="1"/>
</dbReference>